<dbReference type="SMART" id="SM00226">
    <property type="entry name" value="LMWPc"/>
    <property type="match status" value="1"/>
</dbReference>
<dbReference type="InterPro" id="IPR036196">
    <property type="entry name" value="Ptyr_pPase_sf"/>
</dbReference>
<dbReference type="SUPFAM" id="SSF52788">
    <property type="entry name" value="Phosphotyrosine protein phosphatases I"/>
    <property type="match status" value="1"/>
</dbReference>
<dbReference type="OrthoDB" id="3388at2759"/>
<dbReference type="InterPro" id="IPR017867">
    <property type="entry name" value="Tyr_phospatase_low_mol_wt"/>
</dbReference>
<keyword evidence="4" id="KW-0904">Protein phosphatase</keyword>
<protein>
    <recommendedName>
        <fullName evidence="2">acid phosphatase</fullName>
        <ecNumber evidence="2">3.1.3.2</ecNumber>
    </recommendedName>
</protein>
<dbReference type="Gene3D" id="3.40.50.2300">
    <property type="match status" value="1"/>
</dbReference>
<evidence type="ECO:0000313" key="7">
    <source>
        <dbReference type="EMBL" id="CAD7236292.1"/>
    </source>
</evidence>
<dbReference type="InterPro" id="IPR052995">
    <property type="entry name" value="LMW-PTP"/>
</dbReference>
<dbReference type="Pfam" id="PF01451">
    <property type="entry name" value="LMWPc"/>
    <property type="match status" value="1"/>
</dbReference>
<feature type="domain" description="Phosphotyrosine protein phosphatase I" evidence="6">
    <location>
        <begin position="16"/>
        <end position="165"/>
    </location>
</feature>
<name>A0A7R8ZVV6_9CRUS</name>
<gene>
    <name evidence="7" type="ORF">CTOB1V02_LOCUS14107</name>
</gene>
<dbReference type="GO" id="GO:0004725">
    <property type="term" value="F:protein tyrosine phosphatase activity"/>
    <property type="evidence" value="ECO:0007669"/>
    <property type="project" value="InterPro"/>
</dbReference>
<organism evidence="7">
    <name type="scientific">Cyprideis torosa</name>
    <dbReference type="NCBI Taxonomy" id="163714"/>
    <lineage>
        <taxon>Eukaryota</taxon>
        <taxon>Metazoa</taxon>
        <taxon>Ecdysozoa</taxon>
        <taxon>Arthropoda</taxon>
        <taxon>Crustacea</taxon>
        <taxon>Oligostraca</taxon>
        <taxon>Ostracoda</taxon>
        <taxon>Podocopa</taxon>
        <taxon>Podocopida</taxon>
        <taxon>Cytherocopina</taxon>
        <taxon>Cytheroidea</taxon>
        <taxon>Cytherideidae</taxon>
        <taxon>Cyprideis</taxon>
    </lineage>
</organism>
<dbReference type="GO" id="GO:0003993">
    <property type="term" value="F:acid phosphatase activity"/>
    <property type="evidence" value="ECO:0007669"/>
    <property type="project" value="UniProtKB-EC"/>
</dbReference>
<feature type="active site" description="Nucleophile" evidence="5">
    <location>
        <position position="22"/>
    </location>
</feature>
<evidence type="ECO:0000256" key="1">
    <source>
        <dbReference type="ARBA" id="ARBA00011063"/>
    </source>
</evidence>
<evidence type="ECO:0000256" key="3">
    <source>
        <dbReference type="ARBA" id="ARBA00022801"/>
    </source>
</evidence>
<dbReference type="EMBL" id="OB677885">
    <property type="protein sequence ID" value="CAD7236292.1"/>
    <property type="molecule type" value="Genomic_DNA"/>
</dbReference>
<evidence type="ECO:0000259" key="6">
    <source>
        <dbReference type="SMART" id="SM00226"/>
    </source>
</evidence>
<dbReference type="FunFam" id="3.40.50.2300:FF:000113">
    <property type="entry name" value="Low molecular weight protein-tyrosine-phosphatase"/>
    <property type="match status" value="1"/>
</dbReference>
<evidence type="ECO:0000256" key="4">
    <source>
        <dbReference type="ARBA" id="ARBA00022912"/>
    </source>
</evidence>
<evidence type="ECO:0000256" key="2">
    <source>
        <dbReference type="ARBA" id="ARBA00012646"/>
    </source>
</evidence>
<feature type="active site" evidence="5">
    <location>
        <position position="28"/>
    </location>
</feature>
<dbReference type="InterPro" id="IPR023485">
    <property type="entry name" value="Ptyr_pPase"/>
</dbReference>
<feature type="active site" description="Proton donor" evidence="5">
    <location>
        <position position="139"/>
    </location>
</feature>
<reference evidence="7" key="1">
    <citation type="submission" date="2020-11" db="EMBL/GenBank/DDBJ databases">
        <authorList>
            <person name="Tran Van P."/>
        </authorList>
    </citation>
    <scope>NUCLEOTIDE SEQUENCE</scope>
</reference>
<dbReference type="PANTHER" id="PTHR47439:SF1">
    <property type="entry name" value="ACID PHOSPHATASE"/>
    <property type="match status" value="1"/>
</dbReference>
<proteinExistence type="inferred from homology"/>
<evidence type="ECO:0000256" key="5">
    <source>
        <dbReference type="PIRSR" id="PIRSR617867-1"/>
    </source>
</evidence>
<dbReference type="CDD" id="cd16343">
    <property type="entry name" value="LMWPTP"/>
    <property type="match status" value="1"/>
</dbReference>
<dbReference type="PRINTS" id="PR00719">
    <property type="entry name" value="LMWPTPASE"/>
</dbReference>
<dbReference type="PANTHER" id="PTHR47439">
    <property type="entry name" value="LOW MOLECULAR WEIGHT PHOSPHOTYROSINE PROTEIN PHOSPHATASE-RELATED"/>
    <property type="match status" value="1"/>
</dbReference>
<sequence length="172" mass="19431">MLIRSGFQVSDGHQEVSVLFVCMGNICRSPTAHGVFRQKVEEAGLQDRVFIDSAGTHAYHIGEPPDSRSQSTARQRGYELSDLRARKITASDFSHFDYFLVMDHDNLTNSLDICPPGDRNKVRLFLQYALDFEEQEVPDPYYGGAQGFSHVLDLVESASEGLLKEIRQRYSL</sequence>
<dbReference type="AlphaFoldDB" id="A0A7R8ZVV6"/>
<comment type="similarity">
    <text evidence="1">Belongs to the low molecular weight phosphotyrosine protein phosphatase family.</text>
</comment>
<keyword evidence="3" id="KW-0378">Hydrolase</keyword>
<accession>A0A7R8ZVV6</accession>
<dbReference type="EC" id="3.1.3.2" evidence="2"/>